<evidence type="ECO:0000313" key="2">
    <source>
        <dbReference type="Proteomes" id="UP000095342"/>
    </source>
</evidence>
<dbReference type="Proteomes" id="UP000095342">
    <property type="component" value="Chromosome"/>
</dbReference>
<dbReference type="EMBL" id="CP017448">
    <property type="protein sequence ID" value="AOV17028.1"/>
    <property type="molecule type" value="Genomic_DNA"/>
</dbReference>
<organism evidence="1 2">
    <name type="scientific">Acidihalobacter aeolianus</name>
    <dbReference type="NCBI Taxonomy" id="2792603"/>
    <lineage>
        <taxon>Bacteria</taxon>
        <taxon>Pseudomonadati</taxon>
        <taxon>Pseudomonadota</taxon>
        <taxon>Gammaproteobacteria</taxon>
        <taxon>Chromatiales</taxon>
        <taxon>Ectothiorhodospiraceae</taxon>
        <taxon>Acidihalobacter</taxon>
    </lineage>
</organism>
<gene>
    <name evidence="1" type="ORF">BJI67_08125</name>
</gene>
<keyword evidence="2" id="KW-1185">Reference proteome</keyword>
<reference evidence="1 2" key="1">
    <citation type="submission" date="2016-09" db="EMBL/GenBank/DDBJ databases">
        <title>Acidihalobacter prosperus V6 (DSM14174).</title>
        <authorList>
            <person name="Khaleque H.N."/>
            <person name="Ramsay J.P."/>
            <person name="Murphy R.J.T."/>
            <person name="Kaksonen A.H."/>
            <person name="Boxall N.J."/>
            <person name="Watkin E.L.J."/>
        </authorList>
    </citation>
    <scope>NUCLEOTIDE SEQUENCE [LARGE SCALE GENOMIC DNA]</scope>
    <source>
        <strain evidence="1 2">V6</strain>
    </source>
</reference>
<dbReference type="RefSeq" id="WP_070072603.1">
    <property type="nucleotide sequence ID" value="NZ_CP017448.1"/>
</dbReference>
<proteinExistence type="predicted"/>
<name>A0A1D8K7W8_9GAMM</name>
<dbReference type="AlphaFoldDB" id="A0A1D8K7W8"/>
<evidence type="ECO:0000313" key="1">
    <source>
        <dbReference type="EMBL" id="AOV17028.1"/>
    </source>
</evidence>
<sequence length="132" mass="15108">MEQAISNTLTPPSELIPKGFNRSFEELKVYVGKRFTLKQTIEKTHWGQLLCCDELDEKGCSKQISDYWPVGKRGLIEAISWHGYGCTGGWWINIEAEGRYEVWEAGCPECGPDELFPYIEFDPPPSMEENKT</sequence>
<protein>
    <submittedName>
        <fullName evidence="1">Uncharacterized protein</fullName>
    </submittedName>
</protein>
<dbReference type="KEGG" id="aaeo:BJI67_08125"/>
<accession>A0A1D8K7W8</accession>